<sequence>MLCYHGEGHHQYVDEKLPDKKAGSRFFWGYNNGVRLSKLFADDGTHLLLVVFVLEPKRPVSTLGNDFNPSHIQRSFTVQPAALKTIRPVCTPSNDDVSTVGLSLCLTHLILQTTFHAPPDQTSYPFFKDRLSTGRIFTNPTLIELMQEISQYHWLRGAVTSFSVLAVRLIALACSTSHRRGLFVVITSFCAIPLAQDNSPIDLNNPI</sequence>
<organism evidence="1 2">
    <name type="scientific">Araneus ventricosus</name>
    <name type="common">Orbweaver spider</name>
    <name type="synonym">Epeira ventricosa</name>
    <dbReference type="NCBI Taxonomy" id="182803"/>
    <lineage>
        <taxon>Eukaryota</taxon>
        <taxon>Metazoa</taxon>
        <taxon>Ecdysozoa</taxon>
        <taxon>Arthropoda</taxon>
        <taxon>Chelicerata</taxon>
        <taxon>Arachnida</taxon>
        <taxon>Araneae</taxon>
        <taxon>Araneomorphae</taxon>
        <taxon>Entelegynae</taxon>
        <taxon>Araneoidea</taxon>
        <taxon>Araneidae</taxon>
        <taxon>Araneus</taxon>
    </lineage>
</organism>
<accession>A0A4Y2JZP4</accession>
<keyword evidence="2" id="KW-1185">Reference proteome</keyword>
<proteinExistence type="predicted"/>
<gene>
    <name evidence="1" type="ORF">AVEN_33941_1</name>
</gene>
<evidence type="ECO:0000313" key="2">
    <source>
        <dbReference type="Proteomes" id="UP000499080"/>
    </source>
</evidence>
<protein>
    <submittedName>
        <fullName evidence="1">Uncharacterized protein</fullName>
    </submittedName>
</protein>
<reference evidence="1 2" key="1">
    <citation type="journal article" date="2019" name="Sci. Rep.">
        <title>Orb-weaving spider Araneus ventricosus genome elucidates the spidroin gene catalogue.</title>
        <authorList>
            <person name="Kono N."/>
            <person name="Nakamura H."/>
            <person name="Ohtoshi R."/>
            <person name="Moran D.A.P."/>
            <person name="Shinohara A."/>
            <person name="Yoshida Y."/>
            <person name="Fujiwara M."/>
            <person name="Mori M."/>
            <person name="Tomita M."/>
            <person name="Arakawa K."/>
        </authorList>
    </citation>
    <scope>NUCLEOTIDE SEQUENCE [LARGE SCALE GENOMIC DNA]</scope>
</reference>
<comment type="caution">
    <text evidence="1">The sequence shown here is derived from an EMBL/GenBank/DDBJ whole genome shotgun (WGS) entry which is preliminary data.</text>
</comment>
<name>A0A4Y2JZP4_ARAVE</name>
<dbReference type="EMBL" id="BGPR01004083">
    <property type="protein sequence ID" value="GBM95711.1"/>
    <property type="molecule type" value="Genomic_DNA"/>
</dbReference>
<evidence type="ECO:0000313" key="1">
    <source>
        <dbReference type="EMBL" id="GBM95711.1"/>
    </source>
</evidence>
<dbReference type="Proteomes" id="UP000499080">
    <property type="component" value="Unassembled WGS sequence"/>
</dbReference>
<dbReference type="AlphaFoldDB" id="A0A4Y2JZP4"/>